<evidence type="ECO:0000256" key="4">
    <source>
        <dbReference type="ARBA" id="ARBA00022691"/>
    </source>
</evidence>
<keyword evidence="9" id="KW-1185">Reference proteome</keyword>
<dbReference type="GO" id="GO:0003723">
    <property type="term" value="F:RNA binding"/>
    <property type="evidence" value="ECO:0007669"/>
    <property type="project" value="UniProtKB-UniRule"/>
</dbReference>
<gene>
    <name evidence="8" type="ORF">HU137_12750</name>
</gene>
<comment type="caution">
    <text evidence="8">The sequence shown here is derived from an EMBL/GenBank/DDBJ whole genome shotgun (WGS) entry which is preliminary data.</text>
</comment>
<dbReference type="Gene3D" id="3.30.70.1170">
    <property type="entry name" value="Sun protein, domain 3"/>
    <property type="match status" value="1"/>
</dbReference>
<name>A0A838ZUF9_9FLAO</name>
<dbReference type="InterPro" id="IPR001678">
    <property type="entry name" value="MeTrfase_RsmB-F_NOP2_dom"/>
</dbReference>
<feature type="domain" description="SAM-dependent MTase RsmB/NOP-type" evidence="7">
    <location>
        <begin position="1"/>
        <end position="284"/>
    </location>
</feature>
<dbReference type="PROSITE" id="PS51686">
    <property type="entry name" value="SAM_MT_RSMB_NOP"/>
    <property type="match status" value="1"/>
</dbReference>
<dbReference type="Gene3D" id="3.40.50.150">
    <property type="entry name" value="Vaccinia Virus protein VP39"/>
    <property type="match status" value="1"/>
</dbReference>
<evidence type="ECO:0000259" key="7">
    <source>
        <dbReference type="PROSITE" id="PS51686"/>
    </source>
</evidence>
<dbReference type="InterPro" id="IPR027391">
    <property type="entry name" value="Nol1_Nop2_Fmu_2"/>
</dbReference>
<dbReference type="Pfam" id="PF01189">
    <property type="entry name" value="Methyltr_RsmB-F"/>
    <property type="match status" value="1"/>
</dbReference>
<evidence type="ECO:0000256" key="2">
    <source>
        <dbReference type="ARBA" id="ARBA00022603"/>
    </source>
</evidence>
<dbReference type="PANTHER" id="PTHR22807:SF30">
    <property type="entry name" value="28S RRNA (CYTOSINE(4447)-C(5))-METHYLTRANSFERASE-RELATED"/>
    <property type="match status" value="1"/>
</dbReference>
<keyword evidence="4 6" id="KW-0949">S-adenosyl-L-methionine</keyword>
<feature type="binding site" evidence="6">
    <location>
        <position position="122"/>
    </location>
    <ligand>
        <name>S-adenosyl-L-methionine</name>
        <dbReference type="ChEBI" id="CHEBI:59789"/>
    </ligand>
</feature>
<dbReference type="SUPFAM" id="SSF53335">
    <property type="entry name" value="S-adenosyl-L-methionine-dependent methyltransferases"/>
    <property type="match status" value="1"/>
</dbReference>
<feature type="binding site" evidence="6">
    <location>
        <position position="150"/>
    </location>
    <ligand>
        <name>S-adenosyl-L-methionine</name>
        <dbReference type="ChEBI" id="CHEBI:59789"/>
    </ligand>
</feature>
<feature type="active site" description="Nucleophile" evidence="6">
    <location>
        <position position="220"/>
    </location>
</feature>
<dbReference type="Gene3D" id="2.30.130.60">
    <property type="match status" value="1"/>
</dbReference>
<dbReference type="Proteomes" id="UP000552241">
    <property type="component" value="Unassembled WGS sequence"/>
</dbReference>
<feature type="binding site" evidence="6">
    <location>
        <begin position="98"/>
        <end position="104"/>
    </location>
    <ligand>
        <name>S-adenosyl-L-methionine</name>
        <dbReference type="ChEBI" id="CHEBI:59789"/>
    </ligand>
</feature>
<feature type="binding site" evidence="6">
    <location>
        <position position="167"/>
    </location>
    <ligand>
        <name>S-adenosyl-L-methionine</name>
        <dbReference type="ChEBI" id="CHEBI:59789"/>
    </ligand>
</feature>
<proteinExistence type="inferred from homology"/>
<evidence type="ECO:0000256" key="3">
    <source>
        <dbReference type="ARBA" id="ARBA00022679"/>
    </source>
</evidence>
<dbReference type="PANTHER" id="PTHR22807">
    <property type="entry name" value="NOP2 YEAST -RELATED NOL1/NOP2/FMU SUN DOMAIN-CONTAINING"/>
    <property type="match status" value="1"/>
</dbReference>
<evidence type="ECO:0000313" key="9">
    <source>
        <dbReference type="Proteomes" id="UP000552241"/>
    </source>
</evidence>
<dbReference type="EMBL" id="JACDZE010000005">
    <property type="protein sequence ID" value="MBA5630636.1"/>
    <property type="molecule type" value="Genomic_DNA"/>
</dbReference>
<sequence length="431" mass="49584">MKSKFSEGEFQDFQNAYESKIPQSIRLNPKKNIQKFSELPTIPWNENGKLLSENQMFITDPLWHSGAYYVQESSSMILREIFHQIFTESKPKRALDLCAAPGGKSTLLQSLLYENSVLIANEVIKPRAQILKENHIRLGISENLIITQNDPKQFTELDEFFDYIQVDAPCSGEGMFRKDDIAMREWSEANCQLCAERSKRILADILPTLAKDGYLAYSTCTFNPKENEELVNWACEEFDLSSIQFDFPENWGIEEVELNGVFGYYFYPHKVQGEGLFVSVMKKNSGFGLLNLPDSKKGKSIQIPDLVESENIKEENGMIIWETNELKTVKNYISKKLNIVYSGIDLGELKGKDFIPAQALANFHQKLHHFPEVELDEKSALEFLRGNDPDLDLEKKGIYLLTYENLGLGFVKFIGNRSNNYYPKPWRIKNY</sequence>
<dbReference type="InterPro" id="IPR023267">
    <property type="entry name" value="RCMT"/>
</dbReference>
<comment type="similarity">
    <text evidence="6">Belongs to the class I-like SAM-binding methyltransferase superfamily. RsmB/NOP family.</text>
</comment>
<evidence type="ECO:0000256" key="1">
    <source>
        <dbReference type="ARBA" id="ARBA00022490"/>
    </source>
</evidence>
<reference evidence="8 9" key="1">
    <citation type="submission" date="2020-07" db="EMBL/GenBank/DDBJ databases">
        <title>Moheibacter lacus sp. nov., a member of the family Flavobacteriaceae isolated from freshwater lake sediment.</title>
        <authorList>
            <person name="Liu Y."/>
        </authorList>
    </citation>
    <scope>NUCLEOTIDE SEQUENCE [LARGE SCALE GENOMIC DNA]</scope>
    <source>
        <strain evidence="8 9">BDHS18</strain>
    </source>
</reference>
<evidence type="ECO:0000313" key="8">
    <source>
        <dbReference type="EMBL" id="MBA5630636.1"/>
    </source>
</evidence>
<dbReference type="InterPro" id="IPR049560">
    <property type="entry name" value="MeTrfase_RsmB-F_NOP2_cat"/>
</dbReference>
<keyword evidence="3 6" id="KW-0808">Transferase</keyword>
<dbReference type="GO" id="GO:0008173">
    <property type="term" value="F:RNA methyltransferase activity"/>
    <property type="evidence" value="ECO:0007669"/>
    <property type="project" value="InterPro"/>
</dbReference>
<keyword evidence="1" id="KW-0963">Cytoplasm</keyword>
<dbReference type="Pfam" id="PF13636">
    <property type="entry name" value="Methyltranf_PUA"/>
    <property type="match status" value="1"/>
</dbReference>
<accession>A0A838ZUF9</accession>
<keyword evidence="2 6" id="KW-0489">Methyltransferase</keyword>
<dbReference type="Pfam" id="PF17125">
    <property type="entry name" value="Methyltr_RsmF_N"/>
    <property type="match status" value="1"/>
</dbReference>
<protein>
    <submittedName>
        <fullName evidence="8">rRNA methyltransferase</fullName>
    </submittedName>
</protein>
<dbReference type="InterPro" id="IPR031341">
    <property type="entry name" value="Methyltr_RsmF_N"/>
</dbReference>
<evidence type="ECO:0000256" key="6">
    <source>
        <dbReference type="PROSITE-ProRule" id="PRU01023"/>
    </source>
</evidence>
<dbReference type="InterPro" id="IPR029063">
    <property type="entry name" value="SAM-dependent_MTases_sf"/>
</dbReference>
<evidence type="ECO:0000256" key="5">
    <source>
        <dbReference type="ARBA" id="ARBA00022884"/>
    </source>
</evidence>
<dbReference type="PRINTS" id="PR02008">
    <property type="entry name" value="RCMTFAMILY"/>
</dbReference>
<dbReference type="AlphaFoldDB" id="A0A838ZUF9"/>
<organism evidence="8 9">
    <name type="scientific">Moheibacter lacus</name>
    <dbReference type="NCBI Taxonomy" id="2745851"/>
    <lineage>
        <taxon>Bacteria</taxon>
        <taxon>Pseudomonadati</taxon>
        <taxon>Bacteroidota</taxon>
        <taxon>Flavobacteriia</taxon>
        <taxon>Flavobacteriales</taxon>
        <taxon>Weeksellaceae</taxon>
        <taxon>Moheibacter</taxon>
    </lineage>
</organism>
<keyword evidence="5 6" id="KW-0694">RNA-binding</keyword>
<dbReference type="GO" id="GO:0001510">
    <property type="term" value="P:RNA methylation"/>
    <property type="evidence" value="ECO:0007669"/>
    <property type="project" value="InterPro"/>
</dbReference>